<keyword evidence="6" id="KW-0234">DNA repair</keyword>
<dbReference type="Pfam" id="PF07934">
    <property type="entry name" value="OGG_N"/>
    <property type="match status" value="2"/>
</dbReference>
<evidence type="ECO:0000256" key="7">
    <source>
        <dbReference type="ARBA" id="ARBA00023239"/>
    </source>
</evidence>
<dbReference type="Gene3D" id="1.10.1670.10">
    <property type="entry name" value="Helix-hairpin-Helix base-excision DNA repair enzymes (C-terminal)"/>
    <property type="match status" value="1"/>
</dbReference>
<dbReference type="GO" id="GO:0006289">
    <property type="term" value="P:nucleotide-excision repair"/>
    <property type="evidence" value="ECO:0007669"/>
    <property type="project" value="InterPro"/>
</dbReference>
<keyword evidence="5" id="KW-0378">Hydrolase</keyword>
<evidence type="ECO:0000256" key="8">
    <source>
        <dbReference type="ARBA" id="ARBA00023242"/>
    </source>
</evidence>
<keyword evidence="10" id="KW-0326">Glycosidase</keyword>
<dbReference type="FunFam" id="1.10.1670.10:FF:000005">
    <property type="entry name" value="N-glycosylase/DNA lyase OGG1"/>
    <property type="match status" value="1"/>
</dbReference>
<comment type="similarity">
    <text evidence="2">Belongs to the type-1 OGG1 family.</text>
</comment>
<feature type="region of interest" description="Disordered" evidence="13">
    <location>
        <begin position="148"/>
        <end position="179"/>
    </location>
</feature>
<dbReference type="SMART" id="SM00478">
    <property type="entry name" value="ENDO3c"/>
    <property type="match status" value="1"/>
</dbReference>
<reference evidence="15" key="1">
    <citation type="journal article" date="2018" name="Biosci. Biotechnol. Biochem.">
        <title>Polysaccharide hydrolase of the hadal zone amphipods Hirondellea gigas.</title>
        <authorList>
            <person name="Kobayashi H."/>
            <person name="Nagahama T."/>
            <person name="Arai W."/>
            <person name="Sasagawa Y."/>
            <person name="Umeda M."/>
            <person name="Hayashi T."/>
            <person name="Nikaido I."/>
            <person name="Watanabe H."/>
            <person name="Oguri K."/>
            <person name="Kitazato H."/>
            <person name="Fujioka K."/>
            <person name="Kido Y."/>
            <person name="Takami H."/>
        </authorList>
    </citation>
    <scope>NUCLEOTIDE SEQUENCE</scope>
    <source>
        <tissue evidence="15">Whole body</tissue>
    </source>
</reference>
<keyword evidence="9" id="KW-0511">Multifunctional enzyme</keyword>
<dbReference type="GO" id="GO:0034039">
    <property type="term" value="F:8-oxo-7,8-dihydroguanine DNA N-glycosylase activity"/>
    <property type="evidence" value="ECO:0007669"/>
    <property type="project" value="TreeGrafter"/>
</dbReference>
<dbReference type="InterPro" id="IPR012904">
    <property type="entry name" value="OGG_N"/>
</dbReference>
<dbReference type="GO" id="GO:0140078">
    <property type="term" value="F:class I DNA-(apurinic or apyrimidinic site) endonuclease activity"/>
    <property type="evidence" value="ECO:0007669"/>
    <property type="project" value="UniProtKB-EC"/>
</dbReference>
<evidence type="ECO:0000256" key="12">
    <source>
        <dbReference type="ARBA" id="ARBA00073127"/>
    </source>
</evidence>
<dbReference type="InterPro" id="IPR052054">
    <property type="entry name" value="Oxidative_DNA_repair_enzyme"/>
</dbReference>
<dbReference type="AlphaFoldDB" id="A0A2P2IB83"/>
<feature type="domain" description="HhH-GPD" evidence="14">
    <location>
        <begin position="310"/>
        <end position="483"/>
    </location>
</feature>
<keyword evidence="4" id="KW-0227">DNA damage</keyword>
<evidence type="ECO:0000256" key="1">
    <source>
        <dbReference type="ARBA" id="ARBA00004123"/>
    </source>
</evidence>
<dbReference type="PANTHER" id="PTHR10242">
    <property type="entry name" value="8-OXOGUANINE DNA GLYCOSYLASE"/>
    <property type="match status" value="1"/>
</dbReference>
<organism evidence="15">
    <name type="scientific">Hirondellea gigas</name>
    <dbReference type="NCBI Taxonomy" id="1518452"/>
    <lineage>
        <taxon>Eukaryota</taxon>
        <taxon>Metazoa</taxon>
        <taxon>Ecdysozoa</taxon>
        <taxon>Arthropoda</taxon>
        <taxon>Crustacea</taxon>
        <taxon>Multicrustacea</taxon>
        <taxon>Malacostraca</taxon>
        <taxon>Eumalacostraca</taxon>
        <taxon>Peracarida</taxon>
        <taxon>Amphipoda</taxon>
        <taxon>Amphilochidea</taxon>
        <taxon>Lysianassida</taxon>
        <taxon>Lysianassidira</taxon>
        <taxon>Lysianassoidea</taxon>
        <taxon>Lysianassidae</taxon>
        <taxon>Hirondellea</taxon>
    </lineage>
</organism>
<evidence type="ECO:0000256" key="10">
    <source>
        <dbReference type="ARBA" id="ARBA00023295"/>
    </source>
</evidence>
<evidence type="ECO:0000256" key="2">
    <source>
        <dbReference type="ARBA" id="ARBA00010679"/>
    </source>
</evidence>
<name>A0A2P2IB83_9CRUS</name>
<dbReference type="PANTHER" id="PTHR10242:SF2">
    <property type="entry name" value="N-GLYCOSYLASE_DNA LYASE"/>
    <property type="match status" value="1"/>
</dbReference>
<dbReference type="EMBL" id="IACF01005680">
    <property type="protein sequence ID" value="LAB71263.1"/>
    <property type="molecule type" value="mRNA"/>
</dbReference>
<dbReference type="Gene3D" id="1.10.340.30">
    <property type="entry name" value="Hypothetical protein, domain 2"/>
    <property type="match status" value="1"/>
</dbReference>
<evidence type="ECO:0000256" key="5">
    <source>
        <dbReference type="ARBA" id="ARBA00022801"/>
    </source>
</evidence>
<protein>
    <recommendedName>
        <fullName evidence="12">N-glycosylase/DNA lyase</fullName>
        <ecNumber evidence="3">4.2.99.18</ecNumber>
    </recommendedName>
</protein>
<keyword evidence="8" id="KW-0539">Nucleus</keyword>
<dbReference type="InterPro" id="IPR023170">
    <property type="entry name" value="HhH_base_excis_C"/>
</dbReference>
<dbReference type="GO" id="GO:0003684">
    <property type="term" value="F:damaged DNA binding"/>
    <property type="evidence" value="ECO:0007669"/>
    <property type="project" value="InterPro"/>
</dbReference>
<comment type="subcellular location">
    <subcellularLocation>
        <location evidence="1">Nucleus</location>
    </subcellularLocation>
</comment>
<evidence type="ECO:0000259" key="14">
    <source>
        <dbReference type="SMART" id="SM00478"/>
    </source>
</evidence>
<evidence type="ECO:0000256" key="4">
    <source>
        <dbReference type="ARBA" id="ARBA00022763"/>
    </source>
</evidence>
<dbReference type="InterPro" id="IPR003265">
    <property type="entry name" value="HhH-GPD_domain"/>
</dbReference>
<dbReference type="GO" id="GO:0006285">
    <property type="term" value="P:base-excision repair, AP site formation"/>
    <property type="evidence" value="ECO:0007669"/>
    <property type="project" value="TreeGrafter"/>
</dbReference>
<dbReference type="SUPFAM" id="SSF55945">
    <property type="entry name" value="TATA-box binding protein-like"/>
    <property type="match status" value="2"/>
</dbReference>
<dbReference type="CDD" id="cd00056">
    <property type="entry name" value="ENDO3c"/>
    <property type="match status" value="1"/>
</dbReference>
<evidence type="ECO:0000256" key="6">
    <source>
        <dbReference type="ARBA" id="ARBA00023204"/>
    </source>
</evidence>
<dbReference type="Pfam" id="PF00730">
    <property type="entry name" value="HhH-GPD"/>
    <property type="match status" value="1"/>
</dbReference>
<keyword evidence="7 15" id="KW-0456">Lyase</keyword>
<sequence>MASLQSFMIKLPCSVKELCLDITLQCGQSFRWKKTPTGKWTGMIHKTVWTLSQDLENIYCVLHNYSQKDDYEIICETKDTLNSNSMQEQNSTIKGKRRPNSKQISFVDQKTYKRKKQKIDENQMCKLEVKEEVAGSVPVNVKSETTFPHNADVHNCQGLTRRSQSKKRPETLEESQNTTKEFNKDCRLQHAGDSLISSIKSEETCEVFDTKDKDNVSTILKPVLAISDLVDSCKEDLKDFTSSEYCNPPPKILEYYTQLLKSYFRLDVSLQDLYAEWSEKDPNFARVAPSFPGVRMLDQPPVENVFSFICSSNNNINRISQLVEKLCIHFGDVECEVDGKVWHSFPRVEQLCSSGIEAKLRDLGFGYRASYISQSALFLSSCGEEAWLNSLKLLPYEECHQQLLKLTGVGPKVADCISLMSLDHLGSIPVDTHVFQIAARDYLPELRTCKTVTAKVYAKISEHFRHLYGPYAGWAHSVLFSADLKKFSSAKQKTGEQKKEKKKQQSKV</sequence>
<evidence type="ECO:0000256" key="11">
    <source>
        <dbReference type="ARBA" id="ARBA00044632"/>
    </source>
</evidence>
<evidence type="ECO:0000256" key="9">
    <source>
        <dbReference type="ARBA" id="ARBA00023268"/>
    </source>
</evidence>
<feature type="region of interest" description="Disordered" evidence="13">
    <location>
        <begin position="489"/>
        <end position="508"/>
    </location>
</feature>
<dbReference type="EC" id="4.2.99.18" evidence="3"/>
<dbReference type="InterPro" id="IPR011257">
    <property type="entry name" value="DNA_glycosylase"/>
</dbReference>
<evidence type="ECO:0000313" key="15">
    <source>
        <dbReference type="EMBL" id="LAB71263.1"/>
    </source>
</evidence>
<dbReference type="Gene3D" id="3.30.310.40">
    <property type="match status" value="1"/>
</dbReference>
<evidence type="ECO:0000256" key="3">
    <source>
        <dbReference type="ARBA" id="ARBA00012720"/>
    </source>
</evidence>
<dbReference type="GO" id="GO:0005634">
    <property type="term" value="C:nucleus"/>
    <property type="evidence" value="ECO:0007669"/>
    <property type="project" value="UniProtKB-SubCell"/>
</dbReference>
<proteinExistence type="evidence at transcript level"/>
<dbReference type="SUPFAM" id="SSF48150">
    <property type="entry name" value="DNA-glycosylase"/>
    <property type="match status" value="1"/>
</dbReference>
<accession>A0A2P2IB83</accession>
<comment type="catalytic activity">
    <reaction evidence="11">
        <text>2'-deoxyribonucleotide-(2'-deoxyribose 5'-phosphate)-2'-deoxyribonucleotide-DNA = a 3'-end 2'-deoxyribonucleotide-(2,3-dehydro-2,3-deoxyribose 5'-phosphate)-DNA + a 5'-end 5'-phospho-2'-deoxyribonucleoside-DNA + H(+)</text>
        <dbReference type="Rhea" id="RHEA:66592"/>
        <dbReference type="Rhea" id="RHEA-COMP:13180"/>
        <dbReference type="Rhea" id="RHEA-COMP:16897"/>
        <dbReference type="Rhea" id="RHEA-COMP:17067"/>
        <dbReference type="ChEBI" id="CHEBI:15378"/>
        <dbReference type="ChEBI" id="CHEBI:136412"/>
        <dbReference type="ChEBI" id="CHEBI:157695"/>
        <dbReference type="ChEBI" id="CHEBI:167181"/>
        <dbReference type="EC" id="4.2.99.18"/>
    </reaction>
</comment>
<evidence type="ECO:0000256" key="13">
    <source>
        <dbReference type="SAM" id="MobiDB-lite"/>
    </source>
</evidence>